<dbReference type="Pfam" id="PF12974">
    <property type="entry name" value="Phosphonate-bd"/>
    <property type="match status" value="1"/>
</dbReference>
<feature type="non-terminal residue" evidence="1">
    <location>
        <position position="1"/>
    </location>
</feature>
<sequence>LKLDVFTTFQLVRFAMDSKKNFITLATYICPSITVDFYEFLGSYIEAQVGIRTTLLYDSRRNGPDISKGDHKFIDLAFVSTTTYLEQFSAPNSEFKLLSVGGVSEHPVKGETLGYYTDIVLSRDTRERAKEFFDLRGCSFAYSHETSLSAAKQVLITLKQLGENASFFSNVKCTGNHFKAMEAVIAKKAECAAVGSIAFSQFIKKHYYLASELQLFESWGPLPPHPIIVNKNLPDNIVCAIEEAILRLHKTPGWNEQLLNFGFLRFEKTSPDTYLGAQDMLDSTKSLAIGVTYY</sequence>
<dbReference type="Proteomes" id="UP000326759">
    <property type="component" value="Unassembled WGS sequence"/>
</dbReference>
<dbReference type="Gene3D" id="3.40.190.10">
    <property type="entry name" value="Periplasmic binding protein-like II"/>
    <property type="match status" value="2"/>
</dbReference>
<dbReference type="PANTHER" id="PTHR35841:SF1">
    <property type="entry name" value="PHOSPHONATES-BINDING PERIPLASMIC PROTEIN"/>
    <property type="match status" value="1"/>
</dbReference>
<dbReference type="PANTHER" id="PTHR35841">
    <property type="entry name" value="PHOSPHONATES-BINDING PERIPLASMIC PROTEIN"/>
    <property type="match status" value="1"/>
</dbReference>
<accession>A0A5N5TD05</accession>
<name>A0A5N5TD05_9CRUS</name>
<evidence type="ECO:0000313" key="1">
    <source>
        <dbReference type="EMBL" id="KAB7502995.1"/>
    </source>
</evidence>
<dbReference type="AlphaFoldDB" id="A0A5N5TD05"/>
<keyword evidence="2" id="KW-1185">Reference proteome</keyword>
<reference evidence="1 2" key="1">
    <citation type="journal article" date="2019" name="PLoS Biol.">
        <title>Sex chromosomes control vertical transmission of feminizing Wolbachia symbionts in an isopod.</title>
        <authorList>
            <person name="Becking T."/>
            <person name="Chebbi M.A."/>
            <person name="Giraud I."/>
            <person name="Moumen B."/>
            <person name="Laverre T."/>
            <person name="Caubet Y."/>
            <person name="Peccoud J."/>
            <person name="Gilbert C."/>
            <person name="Cordaux R."/>
        </authorList>
    </citation>
    <scope>NUCLEOTIDE SEQUENCE [LARGE SCALE GENOMIC DNA]</scope>
    <source>
        <strain evidence="1">ANa2</strain>
        <tissue evidence="1">Whole body excluding digestive tract and cuticle</tissue>
    </source>
</reference>
<proteinExistence type="predicted"/>
<gene>
    <name evidence="1" type="ORF">Anas_04948</name>
</gene>
<dbReference type="SUPFAM" id="SSF53850">
    <property type="entry name" value="Periplasmic binding protein-like II"/>
    <property type="match status" value="1"/>
</dbReference>
<dbReference type="OrthoDB" id="5310573at2759"/>
<dbReference type="EMBL" id="SEYY01006116">
    <property type="protein sequence ID" value="KAB7502995.1"/>
    <property type="molecule type" value="Genomic_DNA"/>
</dbReference>
<comment type="caution">
    <text evidence="1">The sequence shown here is derived from an EMBL/GenBank/DDBJ whole genome shotgun (WGS) entry which is preliminary data.</text>
</comment>
<protein>
    <submittedName>
        <fullName evidence="1">Uncharacterized protein</fullName>
    </submittedName>
</protein>
<evidence type="ECO:0000313" key="2">
    <source>
        <dbReference type="Proteomes" id="UP000326759"/>
    </source>
</evidence>
<organism evidence="1 2">
    <name type="scientific">Armadillidium nasatum</name>
    <dbReference type="NCBI Taxonomy" id="96803"/>
    <lineage>
        <taxon>Eukaryota</taxon>
        <taxon>Metazoa</taxon>
        <taxon>Ecdysozoa</taxon>
        <taxon>Arthropoda</taxon>
        <taxon>Crustacea</taxon>
        <taxon>Multicrustacea</taxon>
        <taxon>Malacostraca</taxon>
        <taxon>Eumalacostraca</taxon>
        <taxon>Peracarida</taxon>
        <taxon>Isopoda</taxon>
        <taxon>Oniscidea</taxon>
        <taxon>Crinocheta</taxon>
        <taxon>Armadillidiidae</taxon>
        <taxon>Armadillidium</taxon>
    </lineage>
</organism>